<name>A0A974PMS8_9HYPH</name>
<evidence type="ECO:0000256" key="1">
    <source>
        <dbReference type="ARBA" id="ARBA00022729"/>
    </source>
</evidence>
<feature type="domain" description="YNCE-like beta-propeller" evidence="3">
    <location>
        <begin position="126"/>
        <end position="318"/>
    </location>
</feature>
<dbReference type="SUPFAM" id="SSF50974">
    <property type="entry name" value="Nitrous oxide reductase, N-terminal domain"/>
    <property type="match status" value="1"/>
</dbReference>
<dbReference type="InterPro" id="IPR011045">
    <property type="entry name" value="N2O_reductase_N"/>
</dbReference>
<dbReference type="KEGG" id="xdi:EZH22_24215"/>
<dbReference type="InterPro" id="IPR051200">
    <property type="entry name" value="Host-pathogen_enzymatic-act"/>
</dbReference>
<dbReference type="AlphaFoldDB" id="A0A974PMS8"/>
<dbReference type="NCBIfam" id="TIGR02276">
    <property type="entry name" value="beta_rpt_yvtn"/>
    <property type="match status" value="2"/>
</dbReference>
<dbReference type="Pfam" id="PF21783">
    <property type="entry name" value="YNCE"/>
    <property type="match status" value="1"/>
</dbReference>
<dbReference type="Proteomes" id="UP000596427">
    <property type="component" value="Chromosome"/>
</dbReference>
<evidence type="ECO:0000313" key="5">
    <source>
        <dbReference type="Proteomes" id="UP000596427"/>
    </source>
</evidence>
<dbReference type="InterPro" id="IPR015943">
    <property type="entry name" value="WD40/YVTN_repeat-like_dom_sf"/>
</dbReference>
<dbReference type="InterPro" id="IPR011964">
    <property type="entry name" value="YVTN_b-propeller_repeat"/>
</dbReference>
<keyword evidence="5" id="KW-1185">Reference proteome</keyword>
<organism evidence="4 5">
    <name type="scientific">Xanthobacter dioxanivorans</name>
    <dbReference type="NCBI Taxonomy" id="2528964"/>
    <lineage>
        <taxon>Bacteria</taxon>
        <taxon>Pseudomonadati</taxon>
        <taxon>Pseudomonadota</taxon>
        <taxon>Alphaproteobacteria</taxon>
        <taxon>Hyphomicrobiales</taxon>
        <taxon>Xanthobacteraceae</taxon>
        <taxon>Xanthobacter</taxon>
    </lineage>
</organism>
<keyword evidence="1 2" id="KW-0732">Signal</keyword>
<dbReference type="RefSeq" id="WP_203192939.1">
    <property type="nucleotide sequence ID" value="NZ_CP063362.1"/>
</dbReference>
<dbReference type="InterPro" id="IPR048433">
    <property type="entry name" value="YNCE-like_beta-prop"/>
</dbReference>
<dbReference type="PANTHER" id="PTHR47197:SF3">
    <property type="entry name" value="DIHYDRO-HEME D1 DEHYDROGENASE"/>
    <property type="match status" value="1"/>
</dbReference>
<gene>
    <name evidence="4" type="ORF">EZH22_24215</name>
</gene>
<proteinExistence type="predicted"/>
<evidence type="ECO:0000256" key="2">
    <source>
        <dbReference type="SAM" id="SignalP"/>
    </source>
</evidence>
<reference evidence="4 5" key="1">
    <citation type="submission" date="2020-10" db="EMBL/GenBank/DDBJ databases">
        <title>Degradation of 1,4-Dioxane by Xanthobacter sp. YN2, via a Novel Group-2 Soluble Di-Iron Monooxygenase.</title>
        <authorList>
            <person name="Ma F."/>
            <person name="Wang Y."/>
            <person name="Yang J."/>
            <person name="Guo H."/>
            <person name="Su D."/>
            <person name="Yu L."/>
        </authorList>
    </citation>
    <scope>NUCLEOTIDE SEQUENCE [LARGE SCALE GENOMIC DNA]</scope>
    <source>
        <strain evidence="4 5">YN2</strain>
    </source>
</reference>
<evidence type="ECO:0000313" key="4">
    <source>
        <dbReference type="EMBL" id="QRG06064.1"/>
    </source>
</evidence>
<feature type="signal peptide" evidence="2">
    <location>
        <begin position="1"/>
        <end position="29"/>
    </location>
</feature>
<protein>
    <submittedName>
        <fullName evidence="4">YncE family protein</fullName>
    </submittedName>
</protein>
<feature type="chain" id="PRO_5038069772" evidence="2">
    <location>
        <begin position="30"/>
        <end position="320"/>
    </location>
</feature>
<accession>A0A974PMS8</accession>
<dbReference type="PANTHER" id="PTHR47197">
    <property type="entry name" value="PROTEIN NIRF"/>
    <property type="match status" value="1"/>
</dbReference>
<dbReference type="EMBL" id="CP063362">
    <property type="protein sequence ID" value="QRG06064.1"/>
    <property type="molecule type" value="Genomic_DNA"/>
</dbReference>
<dbReference type="Gene3D" id="2.130.10.10">
    <property type="entry name" value="YVTN repeat-like/Quinoprotein amine dehydrogenase"/>
    <property type="match status" value="2"/>
</dbReference>
<sequence length="320" mass="33020">MNEPLAVLLAPLLSAALLLAGPAATPLHAESLFVVCQSGAEISVIDLSAGAVAERIPVPKAPAGIAVSPDGGTAYVTHPDAGLLTRIDTTTRQVVDTTFIGGQPFAVVADPDGDALYVSDWAGDAVHRLDGRTLARTGTIGVGRAPAGLALDAHRRRLYSADRESDAVSVIDIARFSRIASVPVGRAPYAFDAGNDPGFLAVANVRSGDIALIDKADHAVSRLPAGRMPYGLAVVPGTGRILVANQQSGTVSLLDPKTRRETGSVRLGGSPESVVVSSDGQLAYVSEWFDDAVAVIDLDGLAVRARIRVGQGPRTMATVP</sequence>
<evidence type="ECO:0000259" key="3">
    <source>
        <dbReference type="Pfam" id="PF21783"/>
    </source>
</evidence>